<proteinExistence type="predicted"/>
<feature type="binding site" evidence="5">
    <location>
        <position position="378"/>
    </location>
    <ligand>
        <name>ATP</name>
        <dbReference type="ChEBI" id="CHEBI:30616"/>
    </ligand>
</feature>
<dbReference type="Pfam" id="PF07714">
    <property type="entry name" value="PK_Tyr_Ser-Thr"/>
    <property type="match status" value="2"/>
</dbReference>
<organism evidence="8 9">
    <name type="scientific">Daucus carota subsp. sativus</name>
    <name type="common">Carrot</name>
    <dbReference type="NCBI Taxonomy" id="79200"/>
    <lineage>
        <taxon>Eukaryota</taxon>
        <taxon>Viridiplantae</taxon>
        <taxon>Streptophyta</taxon>
        <taxon>Embryophyta</taxon>
        <taxon>Tracheophyta</taxon>
        <taxon>Spermatophyta</taxon>
        <taxon>Magnoliopsida</taxon>
        <taxon>eudicotyledons</taxon>
        <taxon>Gunneridae</taxon>
        <taxon>Pentapetalae</taxon>
        <taxon>asterids</taxon>
        <taxon>campanulids</taxon>
        <taxon>Apiales</taxon>
        <taxon>Apiaceae</taxon>
        <taxon>Apioideae</taxon>
        <taxon>Scandiceae</taxon>
        <taxon>Daucinae</taxon>
        <taxon>Daucus</taxon>
        <taxon>Daucus sect. Daucus</taxon>
    </lineage>
</organism>
<keyword evidence="9" id="KW-1185">Reference proteome</keyword>
<dbReference type="InterPro" id="IPR000719">
    <property type="entry name" value="Prot_kinase_dom"/>
</dbReference>
<comment type="subcellular location">
    <subcellularLocation>
        <location evidence="1">Membrane</location>
        <topology evidence="1">Single-pass membrane protein</topology>
    </subcellularLocation>
</comment>
<dbReference type="AlphaFoldDB" id="A0AAF1ASG1"/>
<protein>
    <recommendedName>
        <fullName evidence="7">Protein kinase domain-containing protein</fullName>
    </recommendedName>
</protein>
<reference evidence="8" key="1">
    <citation type="journal article" date="2016" name="Nat. Genet.">
        <title>A high-quality carrot genome assembly provides new insights into carotenoid accumulation and asterid genome evolution.</title>
        <authorList>
            <person name="Iorizzo M."/>
            <person name="Ellison S."/>
            <person name="Senalik D."/>
            <person name="Zeng P."/>
            <person name="Satapoomin P."/>
            <person name="Huang J."/>
            <person name="Bowman M."/>
            <person name="Iovene M."/>
            <person name="Sanseverino W."/>
            <person name="Cavagnaro P."/>
            <person name="Yildiz M."/>
            <person name="Macko-Podgorni A."/>
            <person name="Moranska E."/>
            <person name="Grzebelus E."/>
            <person name="Grzebelus D."/>
            <person name="Ashrafi H."/>
            <person name="Zheng Z."/>
            <person name="Cheng S."/>
            <person name="Spooner D."/>
            <person name="Van Deynze A."/>
            <person name="Simon P."/>
        </authorList>
    </citation>
    <scope>NUCLEOTIDE SEQUENCE</scope>
    <source>
        <tissue evidence="8">Leaf</tissue>
    </source>
</reference>
<feature type="domain" description="Protein kinase" evidence="7">
    <location>
        <begin position="350"/>
        <end position="602"/>
    </location>
</feature>
<gene>
    <name evidence="8" type="ORF">DCAR_0312854</name>
</gene>
<evidence type="ECO:0000256" key="3">
    <source>
        <dbReference type="ARBA" id="ARBA00022741"/>
    </source>
</evidence>
<feature type="transmembrane region" description="Helical" evidence="6">
    <location>
        <begin position="280"/>
        <end position="300"/>
    </location>
</feature>
<dbReference type="GO" id="GO:0030247">
    <property type="term" value="F:polysaccharide binding"/>
    <property type="evidence" value="ECO:0007669"/>
    <property type="project" value="InterPro"/>
</dbReference>
<feature type="transmembrane region" description="Helical" evidence="6">
    <location>
        <begin position="12"/>
        <end position="33"/>
    </location>
</feature>
<evidence type="ECO:0000256" key="2">
    <source>
        <dbReference type="ARBA" id="ARBA00022729"/>
    </source>
</evidence>
<dbReference type="Gene3D" id="1.10.510.10">
    <property type="entry name" value="Transferase(Phosphotransferase) domain 1"/>
    <property type="match status" value="2"/>
</dbReference>
<evidence type="ECO:0000259" key="7">
    <source>
        <dbReference type="PROSITE" id="PS50011"/>
    </source>
</evidence>
<reference evidence="8" key="2">
    <citation type="submission" date="2022-03" db="EMBL/GenBank/DDBJ databases">
        <title>Draft title - Genomic analysis of global carrot germplasm unveils the trajectory of domestication and the origin of high carotenoid orange carrot.</title>
        <authorList>
            <person name="Iorizzo M."/>
            <person name="Ellison S."/>
            <person name="Senalik D."/>
            <person name="Macko-Podgorni A."/>
            <person name="Grzebelus D."/>
            <person name="Bostan H."/>
            <person name="Rolling W."/>
            <person name="Curaba J."/>
            <person name="Simon P."/>
        </authorList>
    </citation>
    <scope>NUCLEOTIDE SEQUENCE</scope>
    <source>
        <tissue evidence="8">Leaf</tissue>
    </source>
</reference>
<keyword evidence="6" id="KW-0812">Transmembrane</keyword>
<keyword evidence="6" id="KW-0472">Membrane</keyword>
<dbReference type="EMBL" id="CP093345">
    <property type="protein sequence ID" value="WOG93568.1"/>
    <property type="molecule type" value="Genomic_DNA"/>
</dbReference>
<dbReference type="PANTHER" id="PTHR46008">
    <property type="entry name" value="LEAF RUST 10 DISEASE-RESISTANCE LOCUS RECEPTOR-LIKE PROTEIN KINASE-LIKE 1.4"/>
    <property type="match status" value="1"/>
</dbReference>
<dbReference type="GO" id="GO:0004672">
    <property type="term" value="F:protein kinase activity"/>
    <property type="evidence" value="ECO:0007669"/>
    <property type="project" value="InterPro"/>
</dbReference>
<dbReference type="InterPro" id="IPR025287">
    <property type="entry name" value="WAK_GUB"/>
</dbReference>
<evidence type="ECO:0000313" key="8">
    <source>
        <dbReference type="EMBL" id="WOG93568.1"/>
    </source>
</evidence>
<dbReference type="InterPro" id="IPR017441">
    <property type="entry name" value="Protein_kinase_ATP_BS"/>
</dbReference>
<sequence>MCVKHLKPRIYYFHPISLIITIHLVLLINIPVYDAQVDYGKYYSECSKNATFRCGETTLGLVYYPFWGETIRPSYCGLKEFELSCENNTKNNEIPVMDIGSGNKYRVADIYSLAGEIILNRYAHKLKETCAPKFSSTTLNTKLFEYGPGTEDLYMFYGCPLDLHVRLKLGIPNNFTCRTREKRTKVIFGVESHLKDDLHRLNKLCKPPIRVPVNWTDLENLPTNVTQLLQRLSERKFAVYYKINETACRDCWGAGTGRVCWNGAEVGVNSRNNTGKKIRIAVGTSGGVMLLLLLVIFILYRRRKAKHGPSGISPNVSFNSSTMSDLGKEGTCMGVPTFSYSELEKATNFFDSGNELGSGGFGTVYKGKLTDGREVAVKRLYENNFKRVEQFMNEIVILAGLHHPNLVVLYGSTSHQGRKLLLVYEYIPNGMVADHLHGDSAQPGSLAWKTRLSIAIETASALSYLHASDVIHDPPRCEDHEHSVRQQLSCQSTPGYVDPEYHQCYQLTDKSDVYSFGVVLIELISSMPAVDISRHRHEINLAKLAINKIQADALHELVDTNLGFESDGEVRNMIADVAELAFRCLQSEREMRPSMEEVHKSLKEIQGRC</sequence>
<dbReference type="InterPro" id="IPR001245">
    <property type="entry name" value="Ser-Thr/Tyr_kinase_cat_dom"/>
</dbReference>
<dbReference type="PROSITE" id="PS50011">
    <property type="entry name" value="PROTEIN_KINASE_DOM"/>
    <property type="match status" value="1"/>
</dbReference>
<keyword evidence="4 5" id="KW-0067">ATP-binding</keyword>
<evidence type="ECO:0000256" key="1">
    <source>
        <dbReference type="ARBA" id="ARBA00004167"/>
    </source>
</evidence>
<dbReference type="InterPro" id="IPR011009">
    <property type="entry name" value="Kinase-like_dom_sf"/>
</dbReference>
<evidence type="ECO:0000313" key="9">
    <source>
        <dbReference type="Proteomes" id="UP000077755"/>
    </source>
</evidence>
<dbReference type="GO" id="GO:0005524">
    <property type="term" value="F:ATP binding"/>
    <property type="evidence" value="ECO:0007669"/>
    <property type="project" value="UniProtKB-UniRule"/>
</dbReference>
<evidence type="ECO:0000256" key="6">
    <source>
        <dbReference type="SAM" id="Phobius"/>
    </source>
</evidence>
<dbReference type="PROSITE" id="PS00107">
    <property type="entry name" value="PROTEIN_KINASE_ATP"/>
    <property type="match status" value="1"/>
</dbReference>
<dbReference type="Proteomes" id="UP000077755">
    <property type="component" value="Chromosome 3"/>
</dbReference>
<name>A0AAF1ASG1_DAUCS</name>
<keyword evidence="2" id="KW-0732">Signal</keyword>
<evidence type="ECO:0000256" key="5">
    <source>
        <dbReference type="PROSITE-ProRule" id="PRU10141"/>
    </source>
</evidence>
<accession>A0AAF1ASG1</accession>
<keyword evidence="3 5" id="KW-0547">Nucleotide-binding</keyword>
<dbReference type="Pfam" id="PF13947">
    <property type="entry name" value="GUB_WAK_bind"/>
    <property type="match status" value="1"/>
</dbReference>
<dbReference type="Gene3D" id="3.30.200.20">
    <property type="entry name" value="Phosphorylase Kinase, domain 1"/>
    <property type="match status" value="1"/>
</dbReference>
<evidence type="ECO:0000256" key="4">
    <source>
        <dbReference type="ARBA" id="ARBA00022840"/>
    </source>
</evidence>
<dbReference type="GO" id="GO:0016020">
    <property type="term" value="C:membrane"/>
    <property type="evidence" value="ECO:0007669"/>
    <property type="project" value="UniProtKB-SubCell"/>
</dbReference>
<keyword evidence="6" id="KW-1133">Transmembrane helix</keyword>
<dbReference type="PANTHER" id="PTHR46008:SF2">
    <property type="entry name" value="LEAF RUST 10 DISEASE-RESISTANCE LOCUS RECEPTOR-LIKE PROTEIN KINASE-LIKE 1.4"/>
    <property type="match status" value="1"/>
</dbReference>
<dbReference type="SUPFAM" id="SSF56112">
    <property type="entry name" value="Protein kinase-like (PK-like)"/>
    <property type="match status" value="1"/>
</dbReference>